<dbReference type="AlphaFoldDB" id="A0A1I7UGE0"/>
<proteinExistence type="predicted"/>
<sequence>MSNSKPLCDKDHSQDGLYREIENIEKVINLDENKRKNIVNLKEEIKSATQNPDNLKCPFIAEKMATSDDQEMEKLRMNVIDQISAMGKDQLEQVHVWLKCNDIENIERKNK</sequence>
<protein>
    <submittedName>
        <fullName evidence="2">Uncharacterized protein</fullName>
    </submittedName>
</protein>
<name>A0A1I7UGE0_9PELO</name>
<accession>A0A1I7UGE0</accession>
<dbReference type="Proteomes" id="UP000095282">
    <property type="component" value="Unplaced"/>
</dbReference>
<organism evidence="1 2">
    <name type="scientific">Caenorhabditis tropicalis</name>
    <dbReference type="NCBI Taxonomy" id="1561998"/>
    <lineage>
        <taxon>Eukaryota</taxon>
        <taxon>Metazoa</taxon>
        <taxon>Ecdysozoa</taxon>
        <taxon>Nematoda</taxon>
        <taxon>Chromadorea</taxon>
        <taxon>Rhabditida</taxon>
        <taxon>Rhabditina</taxon>
        <taxon>Rhabditomorpha</taxon>
        <taxon>Rhabditoidea</taxon>
        <taxon>Rhabditidae</taxon>
        <taxon>Peloderinae</taxon>
        <taxon>Caenorhabditis</taxon>
    </lineage>
</organism>
<keyword evidence="1" id="KW-1185">Reference proteome</keyword>
<evidence type="ECO:0000313" key="2">
    <source>
        <dbReference type="WBParaSite" id="Csp11.Scaffold629.g9059.t1"/>
    </source>
</evidence>
<reference evidence="2" key="1">
    <citation type="submission" date="2016-11" db="UniProtKB">
        <authorList>
            <consortium name="WormBaseParasite"/>
        </authorList>
    </citation>
    <scope>IDENTIFICATION</scope>
</reference>
<dbReference type="WBParaSite" id="Csp11.Scaffold629.g9059.t1">
    <property type="protein sequence ID" value="Csp11.Scaffold629.g9059.t1"/>
    <property type="gene ID" value="Csp11.Scaffold629.g9059"/>
</dbReference>
<evidence type="ECO:0000313" key="1">
    <source>
        <dbReference type="Proteomes" id="UP000095282"/>
    </source>
</evidence>